<reference evidence="1" key="1">
    <citation type="submission" date="2021-02" db="EMBL/GenBank/DDBJ databases">
        <authorList>
            <consortium name="DOE Joint Genome Institute"/>
            <person name="Ahrendt S."/>
            <person name="Looney B.P."/>
            <person name="Miyauchi S."/>
            <person name="Morin E."/>
            <person name="Drula E."/>
            <person name="Courty P.E."/>
            <person name="Chicoki N."/>
            <person name="Fauchery L."/>
            <person name="Kohler A."/>
            <person name="Kuo A."/>
            <person name="Labutti K."/>
            <person name="Pangilinan J."/>
            <person name="Lipzen A."/>
            <person name="Riley R."/>
            <person name="Andreopoulos W."/>
            <person name="He G."/>
            <person name="Johnson J."/>
            <person name="Barry K.W."/>
            <person name="Grigoriev I.V."/>
            <person name="Nagy L."/>
            <person name="Hibbett D."/>
            <person name="Henrissat B."/>
            <person name="Matheny P.B."/>
            <person name="Labbe J."/>
            <person name="Martin F."/>
        </authorList>
    </citation>
    <scope>NUCLEOTIDE SEQUENCE</scope>
    <source>
        <strain evidence="1">FP105234-sp</strain>
    </source>
</reference>
<reference evidence="1" key="2">
    <citation type="journal article" date="2022" name="New Phytol.">
        <title>Evolutionary transition to the ectomycorrhizal habit in the genomes of a hyperdiverse lineage of mushroom-forming fungi.</title>
        <authorList>
            <person name="Looney B."/>
            <person name="Miyauchi S."/>
            <person name="Morin E."/>
            <person name="Drula E."/>
            <person name="Courty P.E."/>
            <person name="Kohler A."/>
            <person name="Kuo A."/>
            <person name="LaButti K."/>
            <person name="Pangilinan J."/>
            <person name="Lipzen A."/>
            <person name="Riley R."/>
            <person name="Andreopoulos W."/>
            <person name="He G."/>
            <person name="Johnson J."/>
            <person name="Nolan M."/>
            <person name="Tritt A."/>
            <person name="Barry K.W."/>
            <person name="Grigoriev I.V."/>
            <person name="Nagy L.G."/>
            <person name="Hibbett D."/>
            <person name="Henrissat B."/>
            <person name="Matheny P.B."/>
            <person name="Labbe J."/>
            <person name="Martin F.M."/>
        </authorList>
    </citation>
    <scope>NUCLEOTIDE SEQUENCE</scope>
    <source>
        <strain evidence="1">FP105234-sp</strain>
    </source>
</reference>
<gene>
    <name evidence="1" type="ORF">FA95DRAFT_1566630</name>
</gene>
<protein>
    <submittedName>
        <fullName evidence="1">Uncharacterized protein</fullName>
    </submittedName>
</protein>
<keyword evidence="2" id="KW-1185">Reference proteome</keyword>
<accession>A0ACB8R898</accession>
<comment type="caution">
    <text evidence="1">The sequence shown here is derived from an EMBL/GenBank/DDBJ whole genome shotgun (WGS) entry which is preliminary data.</text>
</comment>
<evidence type="ECO:0000313" key="2">
    <source>
        <dbReference type="Proteomes" id="UP000814033"/>
    </source>
</evidence>
<dbReference type="Proteomes" id="UP000814033">
    <property type="component" value="Unassembled WGS sequence"/>
</dbReference>
<name>A0ACB8R898_9AGAM</name>
<dbReference type="EMBL" id="MU276222">
    <property type="protein sequence ID" value="KAI0040160.1"/>
    <property type="molecule type" value="Genomic_DNA"/>
</dbReference>
<proteinExistence type="predicted"/>
<organism evidence="1 2">
    <name type="scientific">Auriscalpium vulgare</name>
    <dbReference type="NCBI Taxonomy" id="40419"/>
    <lineage>
        <taxon>Eukaryota</taxon>
        <taxon>Fungi</taxon>
        <taxon>Dikarya</taxon>
        <taxon>Basidiomycota</taxon>
        <taxon>Agaricomycotina</taxon>
        <taxon>Agaricomycetes</taxon>
        <taxon>Russulales</taxon>
        <taxon>Auriscalpiaceae</taxon>
        <taxon>Auriscalpium</taxon>
    </lineage>
</organism>
<evidence type="ECO:0000313" key="1">
    <source>
        <dbReference type="EMBL" id="KAI0040160.1"/>
    </source>
</evidence>
<sequence length="56" mass="6117">MPKLSSATSVSPHRYRRLEVYCSATPAIYIMFIGGGKSIMALSSRYQPHGTSSAPR</sequence>